<gene>
    <name evidence="1" type="ORF">SAMN04489723_11277</name>
</gene>
<proteinExistence type="predicted"/>
<dbReference type="OrthoDB" id="163809at2"/>
<dbReference type="STRING" id="237018.SAMN04489723_11277"/>
<dbReference type="RefSeq" id="WP_139229111.1">
    <property type="nucleotide sequence ID" value="NZ_FOKK01000012.1"/>
</dbReference>
<dbReference type="PROSITE" id="PS51257">
    <property type="entry name" value="PROKAR_LIPOPROTEIN"/>
    <property type="match status" value="1"/>
</dbReference>
<evidence type="ECO:0000313" key="1">
    <source>
        <dbReference type="EMBL" id="SFB47718.1"/>
    </source>
</evidence>
<dbReference type="Proteomes" id="UP000198790">
    <property type="component" value="Unassembled WGS sequence"/>
</dbReference>
<dbReference type="AlphaFoldDB" id="A0A1I1BG38"/>
<keyword evidence="2" id="KW-1185">Reference proteome</keyword>
<organism evidence="1 2">
    <name type="scientific">Algoriphagus aquimarinus</name>
    <dbReference type="NCBI Taxonomy" id="237018"/>
    <lineage>
        <taxon>Bacteria</taxon>
        <taxon>Pseudomonadati</taxon>
        <taxon>Bacteroidota</taxon>
        <taxon>Cytophagia</taxon>
        <taxon>Cytophagales</taxon>
        <taxon>Cyclobacteriaceae</taxon>
        <taxon>Algoriphagus</taxon>
    </lineage>
</organism>
<evidence type="ECO:0008006" key="3">
    <source>
        <dbReference type="Google" id="ProtNLM"/>
    </source>
</evidence>
<dbReference type="EMBL" id="FOKK01000012">
    <property type="protein sequence ID" value="SFB47718.1"/>
    <property type="molecule type" value="Genomic_DNA"/>
</dbReference>
<protein>
    <recommendedName>
        <fullName evidence="3">Lipoprotein</fullName>
    </recommendedName>
</protein>
<evidence type="ECO:0000313" key="2">
    <source>
        <dbReference type="Proteomes" id="UP000198790"/>
    </source>
</evidence>
<reference evidence="1 2" key="1">
    <citation type="submission" date="2016-10" db="EMBL/GenBank/DDBJ databases">
        <authorList>
            <person name="de Groot N.N."/>
        </authorList>
    </citation>
    <scope>NUCLEOTIDE SEQUENCE [LARGE SCALE GENOMIC DNA]</scope>
    <source>
        <strain evidence="1 2">DSM 23399</strain>
    </source>
</reference>
<sequence>MRNLLILFLSVSLMFSCDDKNECEGFDLAKEFEMAIGETLENCPKNISITLIDIQDSRCPTGGECIWQGMIMIEGMLTIDGKDYQLKLSTEELFSGYPVQFSTEEYAVRLIDAIPYPDLNNPHNPEDKRAILIVTKRST</sequence>
<name>A0A1I1BG38_9BACT</name>
<accession>A0A1I1BG38</accession>